<dbReference type="InterPro" id="IPR054103">
    <property type="entry name" value="CAND6-7_N"/>
</dbReference>
<evidence type="ECO:0000256" key="1">
    <source>
        <dbReference type="SAM" id="Phobius"/>
    </source>
</evidence>
<keyword evidence="1" id="KW-0472">Membrane</keyword>
<dbReference type="GO" id="GO:0016020">
    <property type="term" value="C:membrane"/>
    <property type="evidence" value="ECO:0007669"/>
    <property type="project" value="InterPro"/>
</dbReference>
<sequence length="476" mass="53947">MRILGKFITAALLLFFVLIMTAPSTADIISTKIRSHNRNTILFSEFEYSHTGYVSVKVSSVGISSIPFTSNLSQPDPSRIGFFLLSDELSYRYRQEFKRNPDLCPLDIKFISVLFTFRDLSPPPQSSFNKSYHVIYPGVYSLYFANCNDLSLLTMDVLTELYNTGDDGTTKDYLSAGQPQPFFYFSFFLIYLCLLGFLISISFKNQQCVNAIHLLMGLLLVTNLLYFMWAVAVQHDLKVTGIPREWYIFFYIIQFIRDIYFFGQIVLIGAGCCNWRRFLPRWIILILSIVILLRTWASVCFIMAWKSGPYSEDWMNLRASFTITDIICGVVVFLHTFCSAVSFKVAKDTANFVRSYRSLKEVTSRHDVFPFLLIIFTRGLNVVLQTTALQETCTLMFSMQDTRGQAAPLLTDALDHPAMIAAAPARPAPAVMSAAGNCAVFVVIMLGRRFSFPTEEEGELSAFNVVINLAVTLIVR</sequence>
<organism evidence="4 5">
    <name type="scientific">Lactuca virosa</name>
    <dbReference type="NCBI Taxonomy" id="75947"/>
    <lineage>
        <taxon>Eukaryota</taxon>
        <taxon>Viridiplantae</taxon>
        <taxon>Streptophyta</taxon>
        <taxon>Embryophyta</taxon>
        <taxon>Tracheophyta</taxon>
        <taxon>Spermatophyta</taxon>
        <taxon>Magnoliopsida</taxon>
        <taxon>eudicotyledons</taxon>
        <taxon>Gunneridae</taxon>
        <taxon>Pentapetalae</taxon>
        <taxon>asterids</taxon>
        <taxon>campanulids</taxon>
        <taxon>Asterales</taxon>
        <taxon>Asteraceae</taxon>
        <taxon>Cichorioideae</taxon>
        <taxon>Cichorieae</taxon>
        <taxon>Lactucinae</taxon>
        <taxon>Lactuca</taxon>
    </lineage>
</organism>
<evidence type="ECO:0000313" key="4">
    <source>
        <dbReference type="EMBL" id="CAH1419915.1"/>
    </source>
</evidence>
<dbReference type="InterPro" id="IPR009637">
    <property type="entry name" value="GPR107/GPR108-like"/>
</dbReference>
<protein>
    <recommendedName>
        <fullName evidence="3">CAND6/7 N-terminal domain-containing protein</fullName>
    </recommendedName>
</protein>
<feature type="domain" description="CAND6/7 N-terminal" evidence="3">
    <location>
        <begin position="32"/>
        <end position="163"/>
    </location>
</feature>
<dbReference type="Pfam" id="PF21904">
    <property type="entry name" value="CAND6-7_N"/>
    <property type="match status" value="1"/>
</dbReference>
<keyword evidence="2" id="KW-0732">Signal</keyword>
<proteinExistence type="predicted"/>
<feature type="chain" id="PRO_5043919630" description="CAND6/7 N-terminal domain-containing protein" evidence="2">
    <location>
        <begin position="27"/>
        <end position="476"/>
    </location>
</feature>
<keyword evidence="5" id="KW-1185">Reference proteome</keyword>
<name>A0AAU9M198_9ASTR</name>
<comment type="caution">
    <text evidence="4">The sequence shown here is derived from an EMBL/GenBank/DDBJ whole genome shotgun (WGS) entry which is preliminary data.</text>
</comment>
<feature type="transmembrane region" description="Helical" evidence="1">
    <location>
        <begin position="282"/>
        <end position="305"/>
    </location>
</feature>
<accession>A0AAU9M198</accession>
<keyword evidence="1" id="KW-1133">Transmembrane helix</keyword>
<feature type="signal peptide" evidence="2">
    <location>
        <begin position="1"/>
        <end position="26"/>
    </location>
</feature>
<dbReference type="PANTHER" id="PTHR21229">
    <property type="entry name" value="LUNG SEVEN TRANSMEMBRANE RECEPTOR"/>
    <property type="match status" value="1"/>
</dbReference>
<dbReference type="AlphaFoldDB" id="A0AAU9M198"/>
<dbReference type="GO" id="GO:0005794">
    <property type="term" value="C:Golgi apparatus"/>
    <property type="evidence" value="ECO:0007669"/>
    <property type="project" value="TreeGrafter"/>
</dbReference>
<dbReference type="EMBL" id="CAKMRJ010000651">
    <property type="protein sequence ID" value="CAH1419915.1"/>
    <property type="molecule type" value="Genomic_DNA"/>
</dbReference>
<evidence type="ECO:0000313" key="5">
    <source>
        <dbReference type="Proteomes" id="UP001157418"/>
    </source>
</evidence>
<feature type="transmembrane region" description="Helical" evidence="1">
    <location>
        <begin position="246"/>
        <end position="270"/>
    </location>
</feature>
<reference evidence="4 5" key="1">
    <citation type="submission" date="2022-01" db="EMBL/GenBank/DDBJ databases">
        <authorList>
            <person name="Xiong W."/>
            <person name="Schranz E."/>
        </authorList>
    </citation>
    <scope>NUCLEOTIDE SEQUENCE [LARGE SCALE GENOMIC DNA]</scope>
</reference>
<evidence type="ECO:0000256" key="2">
    <source>
        <dbReference type="SAM" id="SignalP"/>
    </source>
</evidence>
<evidence type="ECO:0000259" key="3">
    <source>
        <dbReference type="Pfam" id="PF21904"/>
    </source>
</evidence>
<dbReference type="PANTHER" id="PTHR21229:SF2">
    <property type="entry name" value="RE59932P"/>
    <property type="match status" value="1"/>
</dbReference>
<feature type="transmembrane region" description="Helical" evidence="1">
    <location>
        <begin position="182"/>
        <end position="203"/>
    </location>
</feature>
<gene>
    <name evidence="4" type="ORF">LVIROSA_LOCUS7412</name>
</gene>
<feature type="transmembrane region" description="Helical" evidence="1">
    <location>
        <begin position="215"/>
        <end position="234"/>
    </location>
</feature>
<dbReference type="Proteomes" id="UP001157418">
    <property type="component" value="Unassembled WGS sequence"/>
</dbReference>
<feature type="transmembrane region" description="Helical" evidence="1">
    <location>
        <begin position="317"/>
        <end position="337"/>
    </location>
</feature>
<keyword evidence="1" id="KW-0812">Transmembrane</keyword>